<feature type="compositionally biased region" description="Low complexity" evidence="1">
    <location>
        <begin position="13"/>
        <end position="23"/>
    </location>
</feature>
<reference evidence="2 3" key="1">
    <citation type="submission" date="2016-10" db="EMBL/GenBank/DDBJ databases">
        <title>Genome sequence of Rothia aeria strain JCM11412.</title>
        <authorList>
            <person name="Nambu T."/>
        </authorList>
    </citation>
    <scope>NUCLEOTIDE SEQUENCE [LARGE SCALE GENOMIC DNA]</scope>
    <source>
        <strain evidence="2 3">JCM 11412</strain>
    </source>
</reference>
<evidence type="ECO:0000313" key="2">
    <source>
        <dbReference type="EMBL" id="BAV87827.1"/>
    </source>
</evidence>
<dbReference type="EMBL" id="AP017895">
    <property type="protein sequence ID" value="BAV87827.1"/>
    <property type="molecule type" value="Genomic_DNA"/>
</dbReference>
<dbReference type="GeneID" id="93861015"/>
<organism evidence="2 3">
    <name type="scientific">Rothia aeria</name>
    <dbReference type="NCBI Taxonomy" id="172042"/>
    <lineage>
        <taxon>Bacteria</taxon>
        <taxon>Bacillati</taxon>
        <taxon>Actinomycetota</taxon>
        <taxon>Actinomycetes</taxon>
        <taxon>Micrococcales</taxon>
        <taxon>Micrococcaceae</taxon>
        <taxon>Rothia</taxon>
    </lineage>
</organism>
<protein>
    <submittedName>
        <fullName evidence="2">Uncharacterized protein</fullName>
    </submittedName>
</protein>
<dbReference type="RefSeq" id="WP_023134655.1">
    <property type="nucleotide sequence ID" value="NZ_CAJPQC010000003.1"/>
</dbReference>
<evidence type="ECO:0000256" key="1">
    <source>
        <dbReference type="SAM" id="MobiDB-lite"/>
    </source>
</evidence>
<dbReference type="AlphaFoldDB" id="A0A2Z5QZF7"/>
<sequence length="170" mass="18695">MTDVKNTADTDVAQANQQQGTQQLTGEQVIRVLHPAFDNQIINYGAYNLVYATGSATYRNPDIAALQEDHQECFLVGYQDSPDEVIIAPIHMPEVTPAGAATTIDNTNALHAHLTNDNLTIMLESINGSRFRLTLLDKPEITTHAGTGTIDQTLDVQDFRTFVTTIWPVL</sequence>
<dbReference type="Proteomes" id="UP000250241">
    <property type="component" value="Chromosome"/>
</dbReference>
<dbReference type="KEGG" id="raj:RA11412_1528"/>
<gene>
    <name evidence="2" type="ORF">RA11412_1528</name>
</gene>
<proteinExistence type="predicted"/>
<accession>A0A2Z5QZF7</accession>
<name>A0A2Z5QZF7_9MICC</name>
<evidence type="ECO:0000313" key="3">
    <source>
        <dbReference type="Proteomes" id="UP000250241"/>
    </source>
</evidence>
<keyword evidence="3" id="KW-1185">Reference proteome</keyword>
<feature type="region of interest" description="Disordered" evidence="1">
    <location>
        <begin position="1"/>
        <end position="23"/>
    </location>
</feature>